<proteinExistence type="predicted"/>
<dbReference type="Proteomes" id="UP001595872">
    <property type="component" value="Unassembled WGS sequence"/>
</dbReference>
<accession>A0ABV9U9M9</accession>
<sequence length="108" mass="11945">MTSVPSRGARALARLKMQLPGHGFATEWTDDGLRVMLRAQPADPDTHDRAAEVLAEGLVTCVRRPDDGGRWWWLLDGRPLAEIDHLYDAVTALKGAVTAPEAESRRTR</sequence>
<organism evidence="1 2">
    <name type="scientific">Actinomadura gamaensis</name>
    <dbReference type="NCBI Taxonomy" id="1763541"/>
    <lineage>
        <taxon>Bacteria</taxon>
        <taxon>Bacillati</taxon>
        <taxon>Actinomycetota</taxon>
        <taxon>Actinomycetes</taxon>
        <taxon>Streptosporangiales</taxon>
        <taxon>Thermomonosporaceae</taxon>
        <taxon>Actinomadura</taxon>
    </lineage>
</organism>
<keyword evidence="2" id="KW-1185">Reference proteome</keyword>
<dbReference type="RefSeq" id="WP_378262675.1">
    <property type="nucleotide sequence ID" value="NZ_JBHSIT010000012.1"/>
</dbReference>
<protein>
    <submittedName>
        <fullName evidence="1">Uncharacterized protein</fullName>
    </submittedName>
</protein>
<evidence type="ECO:0000313" key="2">
    <source>
        <dbReference type="Proteomes" id="UP001595872"/>
    </source>
</evidence>
<name>A0ABV9U9M9_9ACTN</name>
<comment type="caution">
    <text evidence="1">The sequence shown here is derived from an EMBL/GenBank/DDBJ whole genome shotgun (WGS) entry which is preliminary data.</text>
</comment>
<dbReference type="EMBL" id="JBHSIT010000012">
    <property type="protein sequence ID" value="MFC4912604.1"/>
    <property type="molecule type" value="Genomic_DNA"/>
</dbReference>
<gene>
    <name evidence="1" type="ORF">ACFPCY_35255</name>
</gene>
<evidence type="ECO:0000313" key="1">
    <source>
        <dbReference type="EMBL" id="MFC4912604.1"/>
    </source>
</evidence>
<reference evidence="2" key="1">
    <citation type="journal article" date="2019" name="Int. J. Syst. Evol. Microbiol.">
        <title>The Global Catalogue of Microorganisms (GCM) 10K type strain sequencing project: providing services to taxonomists for standard genome sequencing and annotation.</title>
        <authorList>
            <consortium name="The Broad Institute Genomics Platform"/>
            <consortium name="The Broad Institute Genome Sequencing Center for Infectious Disease"/>
            <person name="Wu L."/>
            <person name="Ma J."/>
        </authorList>
    </citation>
    <scope>NUCLEOTIDE SEQUENCE [LARGE SCALE GENOMIC DNA]</scope>
    <source>
        <strain evidence="2">KLKA75</strain>
    </source>
</reference>